<dbReference type="EMBL" id="JADCNM010000004">
    <property type="protein sequence ID" value="KAG0487079.1"/>
    <property type="molecule type" value="Genomic_DNA"/>
</dbReference>
<reference evidence="4 5" key="1">
    <citation type="journal article" date="2020" name="Nat. Food">
        <title>A phased Vanilla planifolia genome enables genetic improvement of flavour and production.</title>
        <authorList>
            <person name="Hasing T."/>
            <person name="Tang H."/>
            <person name="Brym M."/>
            <person name="Khazi F."/>
            <person name="Huang T."/>
            <person name="Chambers A.H."/>
        </authorList>
    </citation>
    <scope>NUCLEOTIDE SEQUENCE [LARGE SCALE GENOMIC DNA]</scope>
    <source>
        <tissue evidence="4">Leaf</tissue>
    </source>
</reference>
<evidence type="ECO:0000313" key="5">
    <source>
        <dbReference type="Proteomes" id="UP000639772"/>
    </source>
</evidence>
<gene>
    <name evidence="4" type="ORF">HPP92_009174</name>
</gene>
<dbReference type="PROSITE" id="PS50985">
    <property type="entry name" value="GRAS"/>
    <property type="match status" value="1"/>
</dbReference>
<sequence>MESMMEVGLLRLHLQCYRRRGPLMETIGRRVMDWEYFGCADELQGLIESMIADGVAPGFYGKQESSRSVSLSSTNCPGTPTEDVLPAAVEIGDEDMGLRLVHLPHGSGGGAHRGWEEPGSGSCDIGSAQGVAGRRQWGEHGAPRSGLLVGDATGGSLQEEAVQDSGEMLEAFQLLQDMSPYVKFGHFTANQAIMEAVGDDRRVHVVDFNIAEGAQWASLMQAFVSRKDGQQPLPHLRITAVMPFGAGRRSRAAVHQTGKRLTAFAASMGIPFSFGECRMGSDEQLRPER</sequence>
<dbReference type="Pfam" id="PF03514">
    <property type="entry name" value="GRAS"/>
    <property type="match status" value="1"/>
</dbReference>
<protein>
    <submittedName>
        <fullName evidence="4">Uncharacterized protein</fullName>
    </submittedName>
</protein>
<feature type="region of interest" description="Leucine repeat II (LRII)" evidence="3">
    <location>
        <begin position="256"/>
        <end position="288"/>
    </location>
</feature>
<dbReference type="AlphaFoldDB" id="A0A835RDS6"/>
<evidence type="ECO:0000313" key="4">
    <source>
        <dbReference type="EMBL" id="KAG0487079.1"/>
    </source>
</evidence>
<evidence type="ECO:0000256" key="2">
    <source>
        <dbReference type="ARBA" id="ARBA00023163"/>
    </source>
</evidence>
<dbReference type="OrthoDB" id="646981at2759"/>
<evidence type="ECO:0000256" key="3">
    <source>
        <dbReference type="PROSITE-ProRule" id="PRU01191"/>
    </source>
</evidence>
<name>A0A835RDS6_VANPL</name>
<accession>A0A835RDS6</accession>
<dbReference type="InterPro" id="IPR005202">
    <property type="entry name" value="TF_GRAS"/>
</dbReference>
<keyword evidence="2" id="KW-0804">Transcription</keyword>
<comment type="caution">
    <text evidence="4">The sequence shown here is derived from an EMBL/GenBank/DDBJ whole genome shotgun (WGS) entry which is preliminary data.</text>
</comment>
<comment type="caution">
    <text evidence="3">Lacks conserved residue(s) required for the propagation of feature annotation.</text>
</comment>
<proteinExistence type="inferred from homology"/>
<evidence type="ECO:0000256" key="1">
    <source>
        <dbReference type="ARBA" id="ARBA00023015"/>
    </source>
</evidence>
<organism evidence="4 5">
    <name type="scientific">Vanilla planifolia</name>
    <name type="common">Vanilla</name>
    <dbReference type="NCBI Taxonomy" id="51239"/>
    <lineage>
        <taxon>Eukaryota</taxon>
        <taxon>Viridiplantae</taxon>
        <taxon>Streptophyta</taxon>
        <taxon>Embryophyta</taxon>
        <taxon>Tracheophyta</taxon>
        <taxon>Spermatophyta</taxon>
        <taxon>Magnoliopsida</taxon>
        <taxon>Liliopsida</taxon>
        <taxon>Asparagales</taxon>
        <taxon>Orchidaceae</taxon>
        <taxon>Vanilloideae</taxon>
        <taxon>Vanilleae</taxon>
        <taxon>Vanilla</taxon>
    </lineage>
</organism>
<dbReference type="Proteomes" id="UP000639772">
    <property type="component" value="Unassembled WGS sequence"/>
</dbReference>
<dbReference type="PANTHER" id="PTHR31636">
    <property type="entry name" value="OSJNBA0084A10.13 PROTEIN-RELATED"/>
    <property type="match status" value="1"/>
</dbReference>
<keyword evidence="1" id="KW-0805">Transcription regulation</keyword>
<feature type="short sequence motif" description="VHIID" evidence="3">
    <location>
        <begin position="203"/>
        <end position="207"/>
    </location>
</feature>
<comment type="similarity">
    <text evidence="3">Belongs to the GRAS family.</text>
</comment>